<evidence type="ECO:0000313" key="6">
    <source>
        <dbReference type="Proteomes" id="UP001058461"/>
    </source>
</evidence>
<dbReference type="GO" id="GO:0016787">
    <property type="term" value="F:hydrolase activity"/>
    <property type="evidence" value="ECO:0007669"/>
    <property type="project" value="UniProtKB-KW"/>
</dbReference>
<keyword evidence="6" id="KW-1185">Reference proteome</keyword>
<organism evidence="5 6">
    <name type="scientific">Marinobacterium rhizophilum</name>
    <dbReference type="NCBI Taxonomy" id="420402"/>
    <lineage>
        <taxon>Bacteria</taxon>
        <taxon>Pseudomonadati</taxon>
        <taxon>Pseudomonadota</taxon>
        <taxon>Gammaproteobacteria</taxon>
        <taxon>Oceanospirillales</taxon>
        <taxon>Oceanospirillaceae</taxon>
        <taxon>Marinobacterium</taxon>
    </lineage>
</organism>
<dbReference type="SUPFAM" id="SSF50891">
    <property type="entry name" value="Cyclophilin-like"/>
    <property type="match status" value="1"/>
</dbReference>
<dbReference type="Gene3D" id="3.30.1360.40">
    <property type="match status" value="1"/>
</dbReference>
<dbReference type="RefSeq" id="WP_255854276.1">
    <property type="nucleotide sequence ID" value="NZ_CP073347.1"/>
</dbReference>
<reference evidence="5" key="1">
    <citation type="submission" date="2021-04" db="EMBL/GenBank/DDBJ databases">
        <title>Oceanospirillales bacteria with DddD are important DMSP degraders in coastal seawater.</title>
        <authorList>
            <person name="Liu J."/>
        </authorList>
    </citation>
    <scope>NUCLEOTIDE SEQUENCE</scope>
    <source>
        <strain evidence="5">D13-1</strain>
    </source>
</reference>
<name>A0ABY5HLV4_9GAMM</name>
<dbReference type="EMBL" id="CP073347">
    <property type="protein sequence ID" value="UTW12215.1"/>
    <property type="molecule type" value="Genomic_DNA"/>
</dbReference>
<dbReference type="InterPro" id="IPR010016">
    <property type="entry name" value="PxpB"/>
</dbReference>
<evidence type="ECO:0000256" key="2">
    <source>
        <dbReference type="ARBA" id="ARBA00022801"/>
    </source>
</evidence>
<evidence type="ECO:0000313" key="5">
    <source>
        <dbReference type="EMBL" id="UTW12215.1"/>
    </source>
</evidence>
<evidence type="ECO:0000256" key="1">
    <source>
        <dbReference type="ARBA" id="ARBA00022741"/>
    </source>
</evidence>
<proteinExistence type="predicted"/>
<sequence length="229" mass="24768">MMRIEAVGESGCMLYLGDQIDPQTSARVCRAGELIRWQLGDAIIDMVPSYASIFMSVDLTRGGVGVFCQRLEAALQDLDRVAAAPRAAGALVRIGVCYAPEVAPDMEEVMHLTGLTRDEIVELHCRERYRVYAIGFSPGFCFMGNTDARLRVPRKATPRTRVPAGSVALAERQTAVYPGESPGGWQLIGRTAVDMLALCQRDEGALQVGSQLCFEPLSLADFLAAGGQV</sequence>
<accession>A0ABY5HLV4</accession>
<keyword evidence="3" id="KW-0067">ATP-binding</keyword>
<protein>
    <submittedName>
        <fullName evidence="5">Allophanate hydrolase subunit 1</fullName>
    </submittedName>
</protein>
<gene>
    <name evidence="5" type="ORF">KDW95_00540</name>
</gene>
<dbReference type="Gene3D" id="2.40.100.10">
    <property type="entry name" value="Cyclophilin-like"/>
    <property type="match status" value="1"/>
</dbReference>
<evidence type="ECO:0000256" key="3">
    <source>
        <dbReference type="ARBA" id="ARBA00022840"/>
    </source>
</evidence>
<dbReference type="Pfam" id="PF02682">
    <property type="entry name" value="CT_C_D"/>
    <property type="match status" value="1"/>
</dbReference>
<evidence type="ECO:0000259" key="4">
    <source>
        <dbReference type="SMART" id="SM00796"/>
    </source>
</evidence>
<dbReference type="InterPro" id="IPR003833">
    <property type="entry name" value="CT_C_D"/>
</dbReference>
<dbReference type="InterPro" id="IPR029000">
    <property type="entry name" value="Cyclophilin-like_dom_sf"/>
</dbReference>
<keyword evidence="2 5" id="KW-0378">Hydrolase</keyword>
<dbReference type="PANTHER" id="PTHR34698:SF2">
    <property type="entry name" value="5-OXOPROLINASE SUBUNIT B"/>
    <property type="match status" value="1"/>
</dbReference>
<keyword evidence="1" id="KW-0547">Nucleotide-binding</keyword>
<dbReference type="SMART" id="SM00796">
    <property type="entry name" value="AHS1"/>
    <property type="match status" value="1"/>
</dbReference>
<dbReference type="PANTHER" id="PTHR34698">
    <property type="entry name" value="5-OXOPROLINASE SUBUNIT B"/>
    <property type="match status" value="1"/>
</dbReference>
<dbReference type="SUPFAM" id="SSF160467">
    <property type="entry name" value="PH0987 N-terminal domain-like"/>
    <property type="match status" value="1"/>
</dbReference>
<dbReference type="Proteomes" id="UP001058461">
    <property type="component" value="Chromosome"/>
</dbReference>
<feature type="domain" description="Carboxyltransferase" evidence="4">
    <location>
        <begin position="2"/>
        <end position="220"/>
    </location>
</feature>